<evidence type="ECO:0000313" key="2">
    <source>
        <dbReference type="Proteomes" id="UP000008021"/>
    </source>
</evidence>
<dbReference type="HOGENOM" id="CLU_169395_0_0_1"/>
<keyword evidence="2" id="KW-1185">Reference proteome</keyword>
<reference evidence="1" key="1">
    <citation type="submission" date="2015-04" db="UniProtKB">
        <authorList>
            <consortium name="EnsemblPlants"/>
        </authorList>
    </citation>
    <scope>IDENTIFICATION</scope>
</reference>
<dbReference type="AlphaFoldDB" id="A0A0E0BY27"/>
<accession>A0A0E0BY27</accession>
<organism evidence="1">
    <name type="scientific">Oryza meridionalis</name>
    <dbReference type="NCBI Taxonomy" id="40149"/>
    <lineage>
        <taxon>Eukaryota</taxon>
        <taxon>Viridiplantae</taxon>
        <taxon>Streptophyta</taxon>
        <taxon>Embryophyta</taxon>
        <taxon>Tracheophyta</taxon>
        <taxon>Spermatophyta</taxon>
        <taxon>Magnoliopsida</taxon>
        <taxon>Liliopsida</taxon>
        <taxon>Poales</taxon>
        <taxon>Poaceae</taxon>
        <taxon>BOP clade</taxon>
        <taxon>Oryzoideae</taxon>
        <taxon>Oryzeae</taxon>
        <taxon>Oryzinae</taxon>
        <taxon>Oryza</taxon>
    </lineage>
</organism>
<reference evidence="1" key="2">
    <citation type="submission" date="2018-05" db="EMBL/GenBank/DDBJ databases">
        <title>OmerRS3 (Oryza meridionalis Reference Sequence Version 3).</title>
        <authorList>
            <person name="Zhang J."/>
            <person name="Kudrna D."/>
            <person name="Lee S."/>
            <person name="Talag J."/>
            <person name="Welchert J."/>
            <person name="Wing R.A."/>
        </authorList>
    </citation>
    <scope>NUCLEOTIDE SEQUENCE [LARGE SCALE GENOMIC DNA]</scope>
    <source>
        <strain evidence="1">cv. OR44</strain>
    </source>
</reference>
<sequence>MRHRPNDNVDADEEKINKATTLKDVVGGAAEVLLANKVDTREDANKVAATAAQNDQSRLGIQTRIVRMRFSFPRGKQSPMVGTKCV</sequence>
<dbReference type="Proteomes" id="UP000008021">
    <property type="component" value="Chromosome 1"/>
</dbReference>
<protein>
    <recommendedName>
        <fullName evidence="3">SMP domain-containing protein</fullName>
    </recommendedName>
</protein>
<evidence type="ECO:0000313" key="1">
    <source>
        <dbReference type="EnsemblPlants" id="OMERI01G05180.1"/>
    </source>
</evidence>
<dbReference type="EnsemblPlants" id="OMERI01G05180.1">
    <property type="protein sequence ID" value="OMERI01G05180.1"/>
    <property type="gene ID" value="OMERI01G05180"/>
</dbReference>
<dbReference type="Gramene" id="OMERI01G05180.1">
    <property type="protein sequence ID" value="OMERI01G05180.1"/>
    <property type="gene ID" value="OMERI01G05180"/>
</dbReference>
<evidence type="ECO:0008006" key="3">
    <source>
        <dbReference type="Google" id="ProtNLM"/>
    </source>
</evidence>
<proteinExistence type="predicted"/>
<name>A0A0E0BY27_9ORYZ</name>